<organism evidence="5 6">
    <name type="scientific">Eleusine coracana subsp. coracana</name>
    <dbReference type="NCBI Taxonomy" id="191504"/>
    <lineage>
        <taxon>Eukaryota</taxon>
        <taxon>Viridiplantae</taxon>
        <taxon>Streptophyta</taxon>
        <taxon>Embryophyta</taxon>
        <taxon>Tracheophyta</taxon>
        <taxon>Spermatophyta</taxon>
        <taxon>Magnoliopsida</taxon>
        <taxon>Liliopsida</taxon>
        <taxon>Poales</taxon>
        <taxon>Poaceae</taxon>
        <taxon>PACMAD clade</taxon>
        <taxon>Chloridoideae</taxon>
        <taxon>Cynodonteae</taxon>
        <taxon>Eleusininae</taxon>
        <taxon>Eleusine</taxon>
    </lineage>
</organism>
<dbReference type="InterPro" id="IPR015683">
    <property type="entry name" value="Ionotropic_Glu_rcpt"/>
</dbReference>
<dbReference type="Gene3D" id="3.40.190.10">
    <property type="entry name" value="Periplasmic binding protein-like II"/>
    <property type="match status" value="1"/>
</dbReference>
<keyword evidence="2" id="KW-1133">Transmembrane helix</keyword>
<keyword evidence="2" id="KW-0472">Membrane</keyword>
<evidence type="ECO:0000259" key="4">
    <source>
        <dbReference type="Pfam" id="PF00497"/>
    </source>
</evidence>
<sequence>MKWTAKSCQITIVLLVLLALGDASVAAPGAGGALDVASHARRKSLARRTMAYHADLHVSYSSHDARASAHDDAKRTDTRELARRNSGAVFSGDERKLRIAVPRIHGFQAFVNLSIEVFEKALDKLNNPPKYDFYVFDGTYDDLVLSVSNKDYDAAVGDVTITAERVTKAEFTMPYIQSEFAEALRKGSKSGGVSAIVDEVFPLGSPVVHNLSAAILNLTQGSEMSEIEMRWLGRSALSTGDDSPVADSAPLTLRSFSGLFVITGCISTLMLLIRIVRSVYARYYTRIQGSGLQNSDVEDGSAILGESSVALQDDMGSGSAPDQSHNEDMSEHSVQAHGSRMCVGNAEHCQIHKGVVPADFVRIEMSITGQGVDLVT</sequence>
<comment type="caution">
    <text evidence="5">The sequence shown here is derived from an EMBL/GenBank/DDBJ whole genome shotgun (WGS) entry which is preliminary data.</text>
</comment>
<evidence type="ECO:0000256" key="1">
    <source>
        <dbReference type="SAM" id="MobiDB-lite"/>
    </source>
</evidence>
<reference evidence="5" key="2">
    <citation type="submission" date="2021-12" db="EMBL/GenBank/DDBJ databases">
        <title>Resequencing data analysis of finger millet.</title>
        <authorList>
            <person name="Hatakeyama M."/>
            <person name="Aluri S."/>
            <person name="Balachadran M.T."/>
            <person name="Sivarajan S.R."/>
            <person name="Poveda L."/>
            <person name="Shimizu-Inatsugi R."/>
            <person name="Schlapbach R."/>
            <person name="Sreeman S.M."/>
            <person name="Shimizu K.K."/>
        </authorList>
    </citation>
    <scope>NUCLEOTIDE SEQUENCE</scope>
</reference>
<evidence type="ECO:0000313" key="5">
    <source>
        <dbReference type="EMBL" id="GJN29429.1"/>
    </source>
</evidence>
<feature type="domain" description="Solute-binding protein family 3/N-terminal" evidence="4">
    <location>
        <begin position="115"/>
        <end position="233"/>
    </location>
</feature>
<gene>
    <name evidence="5" type="primary">gb17655</name>
    <name evidence="5" type="ORF">PR202_gb17655</name>
</gene>
<dbReference type="PANTHER" id="PTHR18966">
    <property type="entry name" value="IONOTROPIC GLUTAMATE RECEPTOR"/>
    <property type="match status" value="1"/>
</dbReference>
<evidence type="ECO:0000313" key="6">
    <source>
        <dbReference type="Proteomes" id="UP001054889"/>
    </source>
</evidence>
<dbReference type="Proteomes" id="UP001054889">
    <property type="component" value="Unassembled WGS sequence"/>
</dbReference>
<dbReference type="SUPFAM" id="SSF53850">
    <property type="entry name" value="Periplasmic binding protein-like II"/>
    <property type="match status" value="1"/>
</dbReference>
<dbReference type="EMBL" id="BQKI01000081">
    <property type="protein sequence ID" value="GJN29429.1"/>
    <property type="molecule type" value="Genomic_DNA"/>
</dbReference>
<feature type="transmembrane region" description="Helical" evidence="2">
    <location>
        <begin position="256"/>
        <end position="276"/>
    </location>
</feature>
<dbReference type="Pfam" id="PF00497">
    <property type="entry name" value="SBP_bac_3"/>
    <property type="match status" value="1"/>
</dbReference>
<dbReference type="AlphaFoldDB" id="A0AAV5F188"/>
<feature type="chain" id="PRO_5043405685" description="Solute-binding protein family 3/N-terminal domain-containing protein" evidence="3">
    <location>
        <begin position="27"/>
        <end position="376"/>
    </location>
</feature>
<keyword evidence="3" id="KW-0732">Signal</keyword>
<reference evidence="5" key="1">
    <citation type="journal article" date="2018" name="DNA Res.">
        <title>Multiple hybrid de novo genome assembly of finger millet, an orphan allotetraploid crop.</title>
        <authorList>
            <person name="Hatakeyama M."/>
            <person name="Aluri S."/>
            <person name="Balachadran M.T."/>
            <person name="Sivarajan S.R."/>
            <person name="Patrignani A."/>
            <person name="Gruter S."/>
            <person name="Poveda L."/>
            <person name="Shimizu-Inatsugi R."/>
            <person name="Baeten J."/>
            <person name="Francoijs K.J."/>
            <person name="Nataraja K.N."/>
            <person name="Reddy Y.A.N."/>
            <person name="Phadnis S."/>
            <person name="Ravikumar R.L."/>
            <person name="Schlapbach R."/>
            <person name="Sreeman S.M."/>
            <person name="Shimizu K.K."/>
        </authorList>
    </citation>
    <scope>NUCLEOTIDE SEQUENCE</scope>
</reference>
<protein>
    <recommendedName>
        <fullName evidence="4">Solute-binding protein family 3/N-terminal domain-containing protein</fullName>
    </recommendedName>
</protein>
<keyword evidence="6" id="KW-1185">Reference proteome</keyword>
<name>A0AAV5F188_ELECO</name>
<dbReference type="InterPro" id="IPR001638">
    <property type="entry name" value="Solute-binding_3/MltF_N"/>
</dbReference>
<evidence type="ECO:0000256" key="2">
    <source>
        <dbReference type="SAM" id="Phobius"/>
    </source>
</evidence>
<keyword evidence="2" id="KW-0812">Transmembrane</keyword>
<feature type="signal peptide" evidence="3">
    <location>
        <begin position="1"/>
        <end position="26"/>
    </location>
</feature>
<feature type="region of interest" description="Disordered" evidence="1">
    <location>
        <begin position="313"/>
        <end position="333"/>
    </location>
</feature>
<proteinExistence type="predicted"/>
<accession>A0AAV5F188</accession>
<evidence type="ECO:0000256" key="3">
    <source>
        <dbReference type="SAM" id="SignalP"/>
    </source>
</evidence>